<dbReference type="EMBL" id="KZ819760">
    <property type="protein sequence ID" value="PWN52747.1"/>
    <property type="molecule type" value="Genomic_DNA"/>
</dbReference>
<keyword evidence="1" id="KW-0560">Oxidoreductase</keyword>
<dbReference type="Proteomes" id="UP000245626">
    <property type="component" value="Unassembled WGS sequence"/>
</dbReference>
<gene>
    <name evidence="1" type="ORF">IE53DRAFT_402499</name>
</gene>
<evidence type="ECO:0000313" key="1">
    <source>
        <dbReference type="EMBL" id="PWN52747.1"/>
    </source>
</evidence>
<organism evidence="1 2">
    <name type="scientific">Violaceomyces palustris</name>
    <dbReference type="NCBI Taxonomy" id="1673888"/>
    <lineage>
        <taxon>Eukaryota</taxon>
        <taxon>Fungi</taxon>
        <taxon>Dikarya</taxon>
        <taxon>Basidiomycota</taxon>
        <taxon>Ustilaginomycotina</taxon>
        <taxon>Ustilaginomycetes</taxon>
        <taxon>Violaceomycetales</taxon>
        <taxon>Violaceomycetaceae</taxon>
        <taxon>Violaceomyces</taxon>
    </lineage>
</organism>
<proteinExistence type="predicted"/>
<keyword evidence="2" id="KW-1185">Reference proteome</keyword>
<accession>A0ACD0P420</accession>
<keyword evidence="1" id="KW-0575">Peroxidase</keyword>
<protein>
    <submittedName>
        <fullName evidence="1">Heme peroxidase</fullName>
    </submittedName>
</protein>
<sequence>MKFNLLLLFTCLLLPSFTLASSERFGFAENAESKNEDGGPSSCLFRRRLVSPSIEGGAKKERGGEDVGRKGRRRDEFQEIYNAIAENLRDANYVDSHFGPILVRLAWHSSGTYDYKTDTGGSDGATMRFPIEANYSVNRGLEYARAHLERVKKRFPWVSYSDLWTLAGVVGIQEMGGPKIPWRSGRRDAPIQKTPPDGRIPHGNETSAELKWLFMRKTFSGQELVALNGAHVLGRCHRSRSGYEGPWVWNPFRFTNAFFVQLAFSHYHVRKWDGPKQYEDESGKLIMLVSDMSLKRDPELNRYVQTYARSQKAFFQDFSSAFSKLLELGVPESHFEGGGRRVLATLEEQKRGGAWE</sequence>
<reference evidence="1 2" key="1">
    <citation type="journal article" date="2018" name="Mol. Biol. Evol.">
        <title>Broad Genomic Sampling Reveals a Smut Pathogenic Ancestry of the Fungal Clade Ustilaginomycotina.</title>
        <authorList>
            <person name="Kijpornyongpan T."/>
            <person name="Mondo S.J."/>
            <person name="Barry K."/>
            <person name="Sandor L."/>
            <person name="Lee J."/>
            <person name="Lipzen A."/>
            <person name="Pangilinan J."/>
            <person name="LaButti K."/>
            <person name="Hainaut M."/>
            <person name="Henrissat B."/>
            <person name="Grigoriev I.V."/>
            <person name="Spatafora J.W."/>
            <person name="Aime M.C."/>
        </authorList>
    </citation>
    <scope>NUCLEOTIDE SEQUENCE [LARGE SCALE GENOMIC DNA]</scope>
    <source>
        <strain evidence="1 2">SA 807</strain>
    </source>
</reference>
<name>A0ACD0P420_9BASI</name>
<evidence type="ECO:0000313" key="2">
    <source>
        <dbReference type="Proteomes" id="UP000245626"/>
    </source>
</evidence>